<dbReference type="InterPro" id="IPR027409">
    <property type="entry name" value="GroEL-like_apical_dom_sf"/>
</dbReference>
<dbReference type="InterPro" id="IPR002423">
    <property type="entry name" value="Cpn60/GroEL/TCP-1"/>
</dbReference>
<evidence type="ECO:0000256" key="1">
    <source>
        <dbReference type="ARBA" id="ARBA00006607"/>
    </source>
</evidence>
<dbReference type="InterPro" id="IPR027410">
    <property type="entry name" value="TCP-1-like_intermed_sf"/>
</dbReference>
<keyword evidence="4" id="KW-0472">Membrane</keyword>
<dbReference type="OrthoDB" id="1723571at2759"/>
<sequence length="471" mass="51443">MALALTTISSVGSVASPSSTIIDKKLVNTSLSSFGSISSISYTGRRQNAASQRRCSLKVRATKELHFNNDGSATKKFQIGVNKLTNLVGVTLEPKGRNVVLESKYGSHKIVNNGITVSKEVELEDPVENIGAKLVRQAVANNNNLAGDGTTTSIILVQGLIIEDVKVVTAGANPVQITQSIEKTTKALVAELKLMSKDMSDVAAVRAGNNYEVGQMIAEAMSKVGRKGVVTLEEGKSSKNILYVTEGIQFNWLIMMWKVMIECHHNQCQAIVEAKNLDVIASRGKLSDAHLEVAEQGYEKEKLNEKLPNSLVVLRSFKLENKLKEKKLRVKDVLNAIKAAVVEGIVVGGDSTILRLAAKVDAIKLTIDNDEQKVLHGGRRYCQEGFELSTEVDYKKCSDNVSVVMGKVLSSDNFKYGYNAIIGKYEDLMVVGIIDPTKVSYILKLLVLSTAALVVMLLFVLDMHLYYLLSY</sequence>
<dbReference type="GO" id="GO:0140662">
    <property type="term" value="F:ATP-dependent protein folding chaperone"/>
    <property type="evidence" value="ECO:0007669"/>
    <property type="project" value="InterPro"/>
</dbReference>
<dbReference type="GO" id="GO:0042026">
    <property type="term" value="P:protein refolding"/>
    <property type="evidence" value="ECO:0007669"/>
    <property type="project" value="InterPro"/>
</dbReference>
<feature type="domain" description="DUF632" evidence="5">
    <location>
        <begin position="253"/>
        <end position="295"/>
    </location>
</feature>
<gene>
    <name evidence="6" type="ORF">GIB67_031415</name>
</gene>
<dbReference type="GO" id="GO:0005524">
    <property type="term" value="F:ATP binding"/>
    <property type="evidence" value="ECO:0007669"/>
    <property type="project" value="InterPro"/>
</dbReference>
<evidence type="ECO:0000313" key="6">
    <source>
        <dbReference type="EMBL" id="KAF6152093.1"/>
    </source>
</evidence>
<evidence type="ECO:0000256" key="4">
    <source>
        <dbReference type="SAM" id="Phobius"/>
    </source>
</evidence>
<name>A0A7J7MB25_9MAGN</name>
<dbReference type="AlphaFoldDB" id="A0A7J7MB25"/>
<protein>
    <recommendedName>
        <fullName evidence="5">DUF632 domain-containing protein</fullName>
    </recommendedName>
</protein>
<dbReference type="PANTHER" id="PTHR45633">
    <property type="entry name" value="60 KDA HEAT SHOCK PROTEIN, MITOCHONDRIAL"/>
    <property type="match status" value="1"/>
</dbReference>
<dbReference type="SUPFAM" id="SSF54849">
    <property type="entry name" value="GroEL-intermediate domain like"/>
    <property type="match status" value="1"/>
</dbReference>
<keyword evidence="7" id="KW-1185">Reference proteome</keyword>
<dbReference type="EMBL" id="JACGCM010001655">
    <property type="protein sequence ID" value="KAF6152093.1"/>
    <property type="molecule type" value="Genomic_DNA"/>
</dbReference>
<comment type="similarity">
    <text evidence="1 3">Belongs to the chaperonin (HSP60) family.</text>
</comment>
<evidence type="ECO:0000259" key="5">
    <source>
        <dbReference type="Pfam" id="PF04782"/>
    </source>
</evidence>
<dbReference type="Pfam" id="PF00118">
    <property type="entry name" value="Cpn60_TCP1"/>
    <property type="match status" value="1"/>
</dbReference>
<dbReference type="Gene3D" id="3.30.260.10">
    <property type="entry name" value="TCP-1-like chaperonin intermediate domain"/>
    <property type="match status" value="2"/>
</dbReference>
<comment type="caution">
    <text evidence="6">The sequence shown here is derived from an EMBL/GenBank/DDBJ whole genome shotgun (WGS) entry which is preliminary data.</text>
</comment>
<dbReference type="InterPro" id="IPR006867">
    <property type="entry name" value="DUF632"/>
</dbReference>
<dbReference type="SUPFAM" id="SSF48592">
    <property type="entry name" value="GroEL equatorial domain-like"/>
    <property type="match status" value="1"/>
</dbReference>
<dbReference type="Gene3D" id="3.50.7.10">
    <property type="entry name" value="GroEL"/>
    <property type="match status" value="1"/>
</dbReference>
<keyword evidence="4" id="KW-0812">Transmembrane</keyword>
<keyword evidence="4" id="KW-1133">Transmembrane helix</keyword>
<dbReference type="Proteomes" id="UP000541444">
    <property type="component" value="Unassembled WGS sequence"/>
</dbReference>
<accession>A0A7J7MB25</accession>
<dbReference type="Pfam" id="PF04782">
    <property type="entry name" value="DUF632"/>
    <property type="match status" value="1"/>
</dbReference>
<reference evidence="6 7" key="1">
    <citation type="journal article" date="2020" name="IScience">
        <title>Genome Sequencing of the Endangered Kingdonia uniflora (Circaeasteraceae, Ranunculales) Reveals Potential Mechanisms of Evolutionary Specialization.</title>
        <authorList>
            <person name="Sun Y."/>
            <person name="Deng T."/>
            <person name="Zhang A."/>
            <person name="Moore M.J."/>
            <person name="Landis J.B."/>
            <person name="Lin N."/>
            <person name="Zhang H."/>
            <person name="Zhang X."/>
            <person name="Huang J."/>
            <person name="Zhang X."/>
            <person name="Sun H."/>
            <person name="Wang H."/>
        </authorList>
    </citation>
    <scope>NUCLEOTIDE SEQUENCE [LARGE SCALE GENOMIC DNA]</scope>
    <source>
        <strain evidence="6">TB1705</strain>
        <tissue evidence="6">Leaf</tissue>
    </source>
</reference>
<proteinExistence type="inferred from homology"/>
<keyword evidence="2" id="KW-0143">Chaperone</keyword>
<dbReference type="InterPro" id="IPR027413">
    <property type="entry name" value="GROEL-like_equatorial_sf"/>
</dbReference>
<evidence type="ECO:0000313" key="7">
    <source>
        <dbReference type="Proteomes" id="UP000541444"/>
    </source>
</evidence>
<dbReference type="PRINTS" id="PR00298">
    <property type="entry name" value="CHAPERONIN60"/>
</dbReference>
<dbReference type="InterPro" id="IPR001844">
    <property type="entry name" value="Cpn60/GroEL"/>
</dbReference>
<organism evidence="6 7">
    <name type="scientific">Kingdonia uniflora</name>
    <dbReference type="NCBI Taxonomy" id="39325"/>
    <lineage>
        <taxon>Eukaryota</taxon>
        <taxon>Viridiplantae</taxon>
        <taxon>Streptophyta</taxon>
        <taxon>Embryophyta</taxon>
        <taxon>Tracheophyta</taxon>
        <taxon>Spermatophyta</taxon>
        <taxon>Magnoliopsida</taxon>
        <taxon>Ranunculales</taxon>
        <taxon>Circaeasteraceae</taxon>
        <taxon>Kingdonia</taxon>
    </lineage>
</organism>
<dbReference type="Gene3D" id="1.10.560.10">
    <property type="entry name" value="GroEL-like equatorial domain"/>
    <property type="match status" value="2"/>
</dbReference>
<evidence type="ECO:0000256" key="2">
    <source>
        <dbReference type="ARBA" id="ARBA00023186"/>
    </source>
</evidence>
<evidence type="ECO:0000256" key="3">
    <source>
        <dbReference type="RuleBase" id="RU000418"/>
    </source>
</evidence>
<feature type="transmembrane region" description="Helical" evidence="4">
    <location>
        <begin position="445"/>
        <end position="469"/>
    </location>
</feature>